<dbReference type="InterPro" id="IPR036962">
    <property type="entry name" value="Glyco_hydro_3_N_sf"/>
</dbReference>
<dbReference type="PROSITE" id="PS00775">
    <property type="entry name" value="GLYCOSYL_HYDROL_F3"/>
    <property type="match status" value="1"/>
</dbReference>
<evidence type="ECO:0000256" key="2">
    <source>
        <dbReference type="ARBA" id="ARBA00022801"/>
    </source>
</evidence>
<accession>A0A7X2T9J7</accession>
<dbReference type="Proteomes" id="UP000461754">
    <property type="component" value="Unassembled WGS sequence"/>
</dbReference>
<evidence type="ECO:0000313" key="6">
    <source>
        <dbReference type="EMBL" id="MSS19120.1"/>
    </source>
</evidence>
<dbReference type="PRINTS" id="PR00133">
    <property type="entry name" value="GLHYDRLASE3"/>
</dbReference>
<gene>
    <name evidence="6" type="ORF">FYJ52_01655</name>
</gene>
<dbReference type="PANTHER" id="PTHR42715:SF10">
    <property type="entry name" value="BETA-GLUCOSIDASE"/>
    <property type="match status" value="1"/>
</dbReference>
<evidence type="ECO:0000313" key="7">
    <source>
        <dbReference type="Proteomes" id="UP000461754"/>
    </source>
</evidence>
<dbReference type="SMART" id="SM01217">
    <property type="entry name" value="Fn3_like"/>
    <property type="match status" value="1"/>
</dbReference>
<keyword evidence="7" id="KW-1185">Reference proteome</keyword>
<dbReference type="Pfam" id="PF01915">
    <property type="entry name" value="Glyco_hydro_3_C"/>
    <property type="match status" value="1"/>
</dbReference>
<dbReference type="Gene3D" id="3.40.50.1700">
    <property type="entry name" value="Glycoside hydrolase family 3 C-terminal domain"/>
    <property type="match status" value="1"/>
</dbReference>
<keyword evidence="2 4" id="KW-0378">Hydrolase</keyword>
<dbReference type="Gene3D" id="2.60.40.10">
    <property type="entry name" value="Immunoglobulins"/>
    <property type="match status" value="1"/>
</dbReference>
<dbReference type="PANTHER" id="PTHR42715">
    <property type="entry name" value="BETA-GLUCOSIDASE"/>
    <property type="match status" value="1"/>
</dbReference>
<dbReference type="RefSeq" id="WP_154575515.1">
    <property type="nucleotide sequence ID" value="NZ_VUMO01000001.1"/>
</dbReference>
<keyword evidence="4" id="KW-0326">Glycosidase</keyword>
<feature type="domain" description="Fibronectin type III-like" evidence="5">
    <location>
        <begin position="595"/>
        <end position="665"/>
    </location>
</feature>
<dbReference type="Pfam" id="PF00933">
    <property type="entry name" value="Glyco_hydro_3"/>
    <property type="match status" value="1"/>
</dbReference>
<organism evidence="6 7">
    <name type="scientific">Pseudoramibacter porci</name>
    <dbReference type="NCBI Taxonomy" id="2606631"/>
    <lineage>
        <taxon>Bacteria</taxon>
        <taxon>Bacillati</taxon>
        <taxon>Bacillota</taxon>
        <taxon>Clostridia</taxon>
        <taxon>Eubacteriales</taxon>
        <taxon>Eubacteriaceae</taxon>
        <taxon>Pseudoramibacter</taxon>
    </lineage>
</organism>
<sequence length="873" mass="97273">MKSKDSGQTAIREKRRKLTLKQRCTLLSGQSKWSSQGISEQGISAFVMSDGPHGLRREKENGSSFPATCFPPEVTLSCSWDDEMVYRVAAAIAEEAALQGVDVILGPGLNIKRSPLCGRNFEYFSEDPLLSGMLGKAYIEGAKSRHVETCVKHFFANNQESNRMTIDVRLSERAAREIYIRPFEIAVCGADPGMVMAAYNQINGTYATEQRHTLTELLRTQWHYCGVTVSDWSAVQNRVASVRAGLDLEMPDSDGVNDEKVYRAVKHFALPEGCVNRSVERLIAFGERCEQNREARKSMTVSSLAEHHQLARRAAAESIVLLENKHNLLPLVPEKLSRNHRILVIGALAKAPRIQGGGSSQVNANWIETPWKSLETVYTNVSLDYADGYALSTVSENKREALCARAIHKAKQADTVLLFVGLPESAESESWDRHDMNLPIGQLQLMDQLTAAHRRVVVIVQNGGSVLLWHAACAAAVLESWLGGEACGPALCDVLTGKIVPSGKLTETIPKRLEDTPAYLNFPGDGREVNYGEGIYVGYRFYDAKHLSVQYPFGYGLSYADIEYIGFKVQEDAQKDNQLIFEVTLSNHSDFAAKETVQIYAGMVKSAVRRPPKILVAYRKVEVPAKTLKCVVIVMPKERLAYFDTISHQWRIESGTYCFYCGASSRNLSFKRTYIVDVGELEPVITENSTIREVLHTERGQVLFHQAVEFYHRVTGFELDMTDDFIAHSVMATPLIKVPMLSGGMLTDRMLKRVIRYINHDVRHLGIGFLAAKEVNAPKVMRALIRARAAYSKNQAAPYSVDTPMDLLLASKPHRTVLASFLGPKGETILSCVPVQALAKTHLTLRQLQQIIPLHLLKKSTLEKINKKLKAIH</sequence>
<dbReference type="GO" id="GO:0004553">
    <property type="term" value="F:hydrolase activity, hydrolyzing O-glycosyl compounds"/>
    <property type="evidence" value="ECO:0007669"/>
    <property type="project" value="InterPro"/>
</dbReference>
<dbReference type="InterPro" id="IPR019800">
    <property type="entry name" value="Glyco_hydro_3_AS"/>
</dbReference>
<dbReference type="SUPFAM" id="SSF51445">
    <property type="entry name" value="(Trans)glycosidases"/>
    <property type="match status" value="1"/>
</dbReference>
<dbReference type="InterPro" id="IPR050288">
    <property type="entry name" value="Cellulose_deg_GH3"/>
</dbReference>
<dbReference type="InterPro" id="IPR002772">
    <property type="entry name" value="Glyco_hydro_3_C"/>
</dbReference>
<name>A0A7X2T9J7_9FIRM</name>
<dbReference type="InterPro" id="IPR017853">
    <property type="entry name" value="GH"/>
</dbReference>
<dbReference type="SUPFAM" id="SSF52279">
    <property type="entry name" value="Beta-D-glucan exohydrolase, C-terminal domain"/>
    <property type="match status" value="1"/>
</dbReference>
<dbReference type="Gene3D" id="3.20.20.300">
    <property type="entry name" value="Glycoside hydrolase, family 3, N-terminal domain"/>
    <property type="match status" value="1"/>
</dbReference>
<dbReference type="InterPro" id="IPR001764">
    <property type="entry name" value="Glyco_hydro_3_N"/>
</dbReference>
<evidence type="ECO:0000256" key="4">
    <source>
        <dbReference type="RuleBase" id="RU361161"/>
    </source>
</evidence>
<dbReference type="InterPro" id="IPR026891">
    <property type="entry name" value="Fn3-like"/>
</dbReference>
<dbReference type="InterPro" id="IPR036881">
    <property type="entry name" value="Glyco_hydro_3_C_sf"/>
</dbReference>
<evidence type="ECO:0000256" key="3">
    <source>
        <dbReference type="ARBA" id="ARBA00023277"/>
    </source>
</evidence>
<dbReference type="AlphaFoldDB" id="A0A7X2T9J7"/>
<dbReference type="EMBL" id="VUMO01000001">
    <property type="protein sequence ID" value="MSS19120.1"/>
    <property type="molecule type" value="Genomic_DNA"/>
</dbReference>
<dbReference type="InterPro" id="IPR013783">
    <property type="entry name" value="Ig-like_fold"/>
</dbReference>
<protein>
    <submittedName>
        <fullName evidence="6">Glycosyl hydrolase</fullName>
    </submittedName>
</protein>
<comment type="similarity">
    <text evidence="1 4">Belongs to the glycosyl hydrolase 3 family.</text>
</comment>
<comment type="caution">
    <text evidence="6">The sequence shown here is derived from an EMBL/GenBank/DDBJ whole genome shotgun (WGS) entry which is preliminary data.</text>
</comment>
<proteinExistence type="inferred from homology"/>
<dbReference type="Pfam" id="PF14310">
    <property type="entry name" value="Fn3-like"/>
    <property type="match status" value="1"/>
</dbReference>
<evidence type="ECO:0000259" key="5">
    <source>
        <dbReference type="SMART" id="SM01217"/>
    </source>
</evidence>
<keyword evidence="3" id="KW-0119">Carbohydrate metabolism</keyword>
<evidence type="ECO:0000256" key="1">
    <source>
        <dbReference type="ARBA" id="ARBA00005336"/>
    </source>
</evidence>
<dbReference type="GO" id="GO:0005975">
    <property type="term" value="P:carbohydrate metabolic process"/>
    <property type="evidence" value="ECO:0007669"/>
    <property type="project" value="InterPro"/>
</dbReference>
<reference evidence="6 7" key="1">
    <citation type="submission" date="2019-08" db="EMBL/GenBank/DDBJ databases">
        <title>In-depth cultivation of the pig gut microbiome towards novel bacterial diversity and tailored functional studies.</title>
        <authorList>
            <person name="Wylensek D."/>
            <person name="Hitch T.C.A."/>
            <person name="Clavel T."/>
        </authorList>
    </citation>
    <scope>NUCLEOTIDE SEQUENCE [LARGE SCALE GENOMIC DNA]</scope>
    <source>
        <strain evidence="6 7">RF-744-FAT-4</strain>
    </source>
</reference>